<dbReference type="PIRSF" id="PIRSF000709">
    <property type="entry name" value="6PFK_2-Ptase"/>
    <property type="match status" value="1"/>
</dbReference>
<name>A0A9D0YPJ2_AQUAO</name>
<feature type="active site" description="Proton donor/acceptor" evidence="1">
    <location>
        <position position="81"/>
    </location>
</feature>
<dbReference type="Gene3D" id="3.40.50.1240">
    <property type="entry name" value="Phosphoglycerate mutase-like"/>
    <property type="match status" value="1"/>
</dbReference>
<dbReference type="Pfam" id="PF00300">
    <property type="entry name" value="His_Phos_1"/>
    <property type="match status" value="1"/>
</dbReference>
<protein>
    <submittedName>
        <fullName evidence="3">Histidine phosphatase family protein</fullName>
    </submittedName>
</protein>
<accession>A0A9D0YPJ2</accession>
<comment type="caution">
    <text evidence="3">The sequence shown here is derived from an EMBL/GenBank/DDBJ whole genome shotgun (WGS) entry which is preliminary data.</text>
</comment>
<dbReference type="PANTHER" id="PTHR48100:SF1">
    <property type="entry name" value="HISTIDINE PHOSPHATASE FAMILY PROTEIN-RELATED"/>
    <property type="match status" value="1"/>
</dbReference>
<evidence type="ECO:0000313" key="3">
    <source>
        <dbReference type="EMBL" id="HIP98296.1"/>
    </source>
</evidence>
<reference evidence="3" key="1">
    <citation type="journal article" date="2020" name="ISME J.">
        <title>Gammaproteobacteria mediating utilization of methyl-, sulfur- and petroleum organic compounds in deep ocean hydrothermal plumes.</title>
        <authorList>
            <person name="Zhou Z."/>
            <person name="Liu Y."/>
            <person name="Pan J."/>
            <person name="Cron B.R."/>
            <person name="Toner B.M."/>
            <person name="Anantharaman K."/>
            <person name="Breier J.A."/>
            <person name="Dick G.J."/>
            <person name="Li M."/>
        </authorList>
    </citation>
    <scope>NUCLEOTIDE SEQUENCE</scope>
    <source>
        <strain evidence="3">SZUA-1501</strain>
    </source>
</reference>
<evidence type="ECO:0000313" key="4">
    <source>
        <dbReference type="Proteomes" id="UP000606463"/>
    </source>
</evidence>
<feature type="active site" description="Tele-phosphohistidine intermediate" evidence="1">
    <location>
        <position position="8"/>
    </location>
</feature>
<gene>
    <name evidence="3" type="ORF">EYH37_02865</name>
</gene>
<dbReference type="InterPro" id="IPR029033">
    <property type="entry name" value="His_PPase_superfam"/>
</dbReference>
<dbReference type="InterPro" id="IPR050275">
    <property type="entry name" value="PGM_Phosphatase"/>
</dbReference>
<sequence length="199" mass="22549">MQIYLLRHAQSEGNKRGLFQGSLDFPLSKEGKLQAQRAGEFLKRFKFDLVVSSPQKRAMQTAQIVAAILGLKVKVDGRLKEISYGILEGKSHREVEDWNEYQKWLENPVKNPLQGVDPMDKLQERVESFLNDVPQWGKKVLVVTHGGIVRAIICTVGNLGMENLWRFSVSNVSLSLVELKRLNPPRGKIKFVNLPTAEI</sequence>
<dbReference type="CDD" id="cd07067">
    <property type="entry name" value="HP_PGM_like"/>
    <property type="match status" value="1"/>
</dbReference>
<feature type="binding site" evidence="2">
    <location>
        <position position="57"/>
    </location>
    <ligand>
        <name>substrate</name>
    </ligand>
</feature>
<dbReference type="PANTHER" id="PTHR48100">
    <property type="entry name" value="BROAD-SPECIFICITY PHOSPHATASE YOR283W-RELATED"/>
    <property type="match status" value="1"/>
</dbReference>
<dbReference type="Proteomes" id="UP000606463">
    <property type="component" value="Unassembled WGS sequence"/>
</dbReference>
<evidence type="ECO:0000256" key="2">
    <source>
        <dbReference type="PIRSR" id="PIRSR613078-2"/>
    </source>
</evidence>
<evidence type="ECO:0000256" key="1">
    <source>
        <dbReference type="PIRSR" id="PIRSR613078-1"/>
    </source>
</evidence>
<dbReference type="SUPFAM" id="SSF53254">
    <property type="entry name" value="Phosphoglycerate mutase-like"/>
    <property type="match status" value="1"/>
</dbReference>
<feature type="binding site" evidence="2">
    <location>
        <begin position="7"/>
        <end position="14"/>
    </location>
    <ligand>
        <name>substrate</name>
    </ligand>
</feature>
<dbReference type="InterPro" id="IPR013078">
    <property type="entry name" value="His_Pase_superF_clade-1"/>
</dbReference>
<dbReference type="SMART" id="SM00855">
    <property type="entry name" value="PGAM"/>
    <property type="match status" value="1"/>
</dbReference>
<dbReference type="GO" id="GO:0016791">
    <property type="term" value="F:phosphatase activity"/>
    <property type="evidence" value="ECO:0007669"/>
    <property type="project" value="TreeGrafter"/>
</dbReference>
<proteinExistence type="predicted"/>
<dbReference type="EMBL" id="DQVE01000030">
    <property type="protein sequence ID" value="HIP98296.1"/>
    <property type="molecule type" value="Genomic_DNA"/>
</dbReference>
<organism evidence="3 4">
    <name type="scientific">Aquifex aeolicus</name>
    <dbReference type="NCBI Taxonomy" id="63363"/>
    <lineage>
        <taxon>Bacteria</taxon>
        <taxon>Pseudomonadati</taxon>
        <taxon>Aquificota</taxon>
        <taxon>Aquificia</taxon>
        <taxon>Aquificales</taxon>
        <taxon>Aquificaceae</taxon>
        <taxon>Aquifex</taxon>
    </lineage>
</organism>
<dbReference type="GO" id="GO:0005737">
    <property type="term" value="C:cytoplasm"/>
    <property type="evidence" value="ECO:0007669"/>
    <property type="project" value="TreeGrafter"/>
</dbReference>
<dbReference type="AlphaFoldDB" id="A0A9D0YPJ2"/>
<feature type="binding site" evidence="2">
    <location>
        <begin position="81"/>
        <end position="84"/>
    </location>
    <ligand>
        <name>substrate</name>
    </ligand>
</feature>